<proteinExistence type="inferred from homology"/>
<feature type="domain" description="Capsule synthesis protein CapA" evidence="2">
    <location>
        <begin position="2"/>
        <end position="314"/>
    </location>
</feature>
<dbReference type="InterPro" id="IPR029052">
    <property type="entry name" value="Metallo-depent_PP-like"/>
</dbReference>
<dbReference type="AlphaFoldDB" id="A0A7T5EPT5"/>
<dbReference type="CDD" id="cd07381">
    <property type="entry name" value="MPP_CapA"/>
    <property type="match status" value="1"/>
</dbReference>
<comment type="similarity">
    <text evidence="1">Belongs to the CapA family.</text>
</comment>
<evidence type="ECO:0000256" key="1">
    <source>
        <dbReference type="ARBA" id="ARBA00005662"/>
    </source>
</evidence>
<dbReference type="Proteomes" id="UP000677234">
    <property type="component" value="Chromosome"/>
</dbReference>
<protein>
    <submittedName>
        <fullName evidence="3">CapA family protein</fullName>
    </submittedName>
</protein>
<dbReference type="EMBL" id="CP066308">
    <property type="protein sequence ID" value="QQE76548.1"/>
    <property type="molecule type" value="Genomic_DNA"/>
</dbReference>
<organism evidence="3 5">
    <name type="scientific">Brevibacillus composti</name>
    <dbReference type="NCBI Taxonomy" id="2796470"/>
    <lineage>
        <taxon>Bacteria</taxon>
        <taxon>Bacillati</taxon>
        <taxon>Bacillota</taxon>
        <taxon>Bacilli</taxon>
        <taxon>Bacillales</taxon>
        <taxon>Paenibacillaceae</taxon>
        <taxon>Brevibacillus</taxon>
    </lineage>
</organism>
<evidence type="ECO:0000313" key="4">
    <source>
        <dbReference type="EMBL" id="QUO43621.1"/>
    </source>
</evidence>
<dbReference type="PANTHER" id="PTHR33393">
    <property type="entry name" value="POLYGLUTAMINE SYNTHESIS ACCESSORY PROTEIN RV0574C-RELATED"/>
    <property type="match status" value="1"/>
</dbReference>
<dbReference type="PANTHER" id="PTHR33393:SF13">
    <property type="entry name" value="PGA BIOSYNTHESIS PROTEIN CAPA"/>
    <property type="match status" value="1"/>
</dbReference>
<dbReference type="EMBL" id="CP073708">
    <property type="protein sequence ID" value="QUO43621.1"/>
    <property type="molecule type" value="Genomic_DNA"/>
</dbReference>
<dbReference type="InterPro" id="IPR052169">
    <property type="entry name" value="CW_Biosynth-Accessory"/>
</dbReference>
<sequence>MSFAATGDSFITRRLPSRGAEGFREVAALLSQAEFRFTNLEVTAHRFEGFPFAFSGGTWAIAPPEVLTDLQAYGFNIMAWANNHTMDYGYGGLEATRRYLDQYGIAHAGVGLNLAEASQPTYLECPGGRVALIAATSTFHESWAAGEQRPDMAGRPGVNPLRYTTTYHLPEEALGHLQEIAGMIPINAEHNLNVKEGFAVDPQDGGVRFGSYLFRPGSEASCTTAPLEKDWQRIRRAISEARRQSDYVVVSIHSHEMSGEDKKKAAMFLETFSRRCIDEGADAVIGHGPHVLRGIEIYRNRPIFYSLGNFIFQNETVSRLPADFYEKYGLGHEHGVADALDTRKENNTKGLGVNPYVWESVIPLWKMEGGELTEIALHPVELGFGRPRYERGWPVLSGRTEILEHLQKLSQPYGTKIVIDGNVGRVRLS</sequence>
<gene>
    <name evidence="3" type="ORF">JD108_08915</name>
    <name evidence="4" type="ORF">KDJ56_08595</name>
</gene>
<dbReference type="InterPro" id="IPR019079">
    <property type="entry name" value="Capsule_synth_CapA"/>
</dbReference>
<evidence type="ECO:0000313" key="5">
    <source>
        <dbReference type="Proteomes" id="UP000595847"/>
    </source>
</evidence>
<evidence type="ECO:0000259" key="2">
    <source>
        <dbReference type="SMART" id="SM00854"/>
    </source>
</evidence>
<name>A0A7T5EPT5_9BACL</name>
<accession>A0A7T5EPT5</accession>
<dbReference type="Pfam" id="PF09587">
    <property type="entry name" value="PGA_cap"/>
    <property type="match status" value="1"/>
</dbReference>
<evidence type="ECO:0000313" key="3">
    <source>
        <dbReference type="EMBL" id="QQE76548.1"/>
    </source>
</evidence>
<reference evidence="4" key="2">
    <citation type="submission" date="2021-04" db="EMBL/GenBank/DDBJ databases">
        <title>Brevibacillus composti FJAT-54423, complete genome.</title>
        <authorList>
            <person name="Tang R."/>
        </authorList>
    </citation>
    <scope>NUCLEOTIDE SEQUENCE</scope>
    <source>
        <strain evidence="4">FJAT-54424</strain>
    </source>
</reference>
<keyword evidence="6" id="KW-1185">Reference proteome</keyword>
<reference evidence="3 5" key="1">
    <citation type="submission" date="2020-12" db="EMBL/GenBank/DDBJ databases">
        <title>strain FJAT-54423T represents a novel species of the genus Brevibacillus.</title>
        <authorList>
            <person name="Tang R."/>
        </authorList>
    </citation>
    <scope>NUCLEOTIDE SEQUENCE [LARGE SCALE GENOMIC DNA]</scope>
    <source>
        <strain evidence="3 5">FJAT-54423</strain>
    </source>
</reference>
<dbReference type="SUPFAM" id="SSF56300">
    <property type="entry name" value="Metallo-dependent phosphatases"/>
    <property type="match status" value="1"/>
</dbReference>
<dbReference type="SMART" id="SM00854">
    <property type="entry name" value="PGA_cap"/>
    <property type="match status" value="1"/>
</dbReference>
<dbReference type="KEGG" id="bcop:JD108_08915"/>
<dbReference type="Gene3D" id="3.60.21.10">
    <property type="match status" value="1"/>
</dbReference>
<evidence type="ECO:0000313" key="6">
    <source>
        <dbReference type="Proteomes" id="UP000677234"/>
    </source>
</evidence>
<dbReference type="Proteomes" id="UP000595847">
    <property type="component" value="Chromosome"/>
</dbReference>